<organism evidence="2 3">
    <name type="scientific">Sesamum alatum</name>
    <dbReference type="NCBI Taxonomy" id="300844"/>
    <lineage>
        <taxon>Eukaryota</taxon>
        <taxon>Viridiplantae</taxon>
        <taxon>Streptophyta</taxon>
        <taxon>Embryophyta</taxon>
        <taxon>Tracheophyta</taxon>
        <taxon>Spermatophyta</taxon>
        <taxon>Magnoliopsida</taxon>
        <taxon>eudicotyledons</taxon>
        <taxon>Gunneridae</taxon>
        <taxon>Pentapetalae</taxon>
        <taxon>asterids</taxon>
        <taxon>lamiids</taxon>
        <taxon>Lamiales</taxon>
        <taxon>Pedaliaceae</taxon>
        <taxon>Sesamum</taxon>
    </lineage>
</organism>
<proteinExistence type="predicted"/>
<feature type="region of interest" description="Disordered" evidence="1">
    <location>
        <begin position="446"/>
        <end position="480"/>
    </location>
</feature>
<feature type="region of interest" description="Disordered" evidence="1">
    <location>
        <begin position="90"/>
        <end position="184"/>
    </location>
</feature>
<feature type="compositionally biased region" description="Basic and acidic residues" evidence="1">
    <location>
        <begin position="372"/>
        <end position="383"/>
    </location>
</feature>
<dbReference type="PANTHER" id="PTHR33626:SF2">
    <property type="match status" value="1"/>
</dbReference>
<dbReference type="EMBL" id="JACGWO010000105">
    <property type="protein sequence ID" value="KAK4411947.1"/>
    <property type="molecule type" value="Genomic_DNA"/>
</dbReference>
<evidence type="ECO:0000313" key="2">
    <source>
        <dbReference type="EMBL" id="KAK4411947.1"/>
    </source>
</evidence>
<evidence type="ECO:0000313" key="3">
    <source>
        <dbReference type="Proteomes" id="UP001293254"/>
    </source>
</evidence>
<evidence type="ECO:0000256" key="1">
    <source>
        <dbReference type="SAM" id="MobiDB-lite"/>
    </source>
</evidence>
<dbReference type="AlphaFoldDB" id="A0AAE2C7I7"/>
<reference evidence="2" key="2">
    <citation type="journal article" date="2024" name="Plant">
        <title>Genomic evolution and insights into agronomic trait innovations of Sesamum species.</title>
        <authorList>
            <person name="Miao H."/>
            <person name="Wang L."/>
            <person name="Qu L."/>
            <person name="Liu H."/>
            <person name="Sun Y."/>
            <person name="Le M."/>
            <person name="Wang Q."/>
            <person name="Wei S."/>
            <person name="Zheng Y."/>
            <person name="Lin W."/>
            <person name="Duan Y."/>
            <person name="Cao H."/>
            <person name="Xiong S."/>
            <person name="Wang X."/>
            <person name="Wei L."/>
            <person name="Li C."/>
            <person name="Ma Q."/>
            <person name="Ju M."/>
            <person name="Zhao R."/>
            <person name="Li G."/>
            <person name="Mu C."/>
            <person name="Tian Q."/>
            <person name="Mei H."/>
            <person name="Zhang T."/>
            <person name="Gao T."/>
            <person name="Zhang H."/>
        </authorList>
    </citation>
    <scope>NUCLEOTIDE SEQUENCE</scope>
    <source>
        <strain evidence="2">3651</strain>
    </source>
</reference>
<gene>
    <name evidence="2" type="ORF">Salat_3000500</name>
</gene>
<dbReference type="PANTHER" id="PTHR33626">
    <property type="entry name" value="ZGC:158463"/>
    <property type="match status" value="1"/>
</dbReference>
<reference evidence="2" key="1">
    <citation type="submission" date="2020-06" db="EMBL/GenBank/DDBJ databases">
        <authorList>
            <person name="Li T."/>
            <person name="Hu X."/>
            <person name="Zhang T."/>
            <person name="Song X."/>
            <person name="Zhang H."/>
            <person name="Dai N."/>
            <person name="Sheng W."/>
            <person name="Hou X."/>
            <person name="Wei L."/>
        </authorList>
    </citation>
    <scope>NUCLEOTIDE SEQUENCE</scope>
    <source>
        <strain evidence="2">3651</strain>
        <tissue evidence="2">Leaf</tissue>
    </source>
</reference>
<feature type="region of interest" description="Disordered" evidence="1">
    <location>
        <begin position="629"/>
        <end position="661"/>
    </location>
</feature>
<keyword evidence="3" id="KW-1185">Reference proteome</keyword>
<feature type="region of interest" description="Disordered" evidence="1">
    <location>
        <begin position="253"/>
        <end position="305"/>
    </location>
</feature>
<accession>A0AAE2C7I7</accession>
<feature type="region of interest" description="Disordered" evidence="1">
    <location>
        <begin position="362"/>
        <end position="399"/>
    </location>
</feature>
<feature type="region of interest" description="Disordered" evidence="1">
    <location>
        <begin position="317"/>
        <end position="350"/>
    </location>
</feature>
<name>A0AAE2C7I7_9LAMI</name>
<feature type="compositionally biased region" description="Basic and acidic residues" evidence="1">
    <location>
        <begin position="464"/>
        <end position="473"/>
    </location>
</feature>
<sequence length="661" mass="71233">MGGGAWPFLVGGAICLVNSVNERDLSLLTSYAEVSLRGQLLRGTTAFRPRKSLQLLVFNEEFLVSASHQLALTTSLPFVHTARRSYRLNGPVKCSDRGDVGGEPAEGSLSKPAKADREHVINQTGAPAWGEAPPSRTQPPPARAHAHAGAELTNPRRGTRQGKLNEASAASCRRSRRARAEGTPLEFAPEAIRPGHVCLGVTHRVAPLPEREGARILASRAPRRAAGPNAIPRRCPSRPVVVEHSTRELVVPASSARASTLDQRRLSPPTATPVWRSVLSGGPGPSPLERGAGEGESPVVPGPCRTTRRCRRVGLFGMQPQSGGKFRPRLNTGERPIANKVPRGKDEKDFEKRVKECLKLSGGKRMGAGDAPRSDVERREPVRRSARGRGPARIEAAAKARAVDMPAECRRPDRGGQRAPSLACLGNCALPVLASGLPIRPVLKHGPRSSDMCASQRASKPVRRKEADWRDPPEGATPTDLDLLRRVSSEHTCRDPKDGELCLSGAKPEETLVEARSDTDVQIVRLTWVGRRGCSVEPRQGIESSKWAIFVDPKGRGSPTDSAFSACSERESRLKFLNRDAAADGNVRESGDVGGGLGKSYLFCLTACPPWKRLSRMVGSSGWKSTARRVVSGAPPAALENPEDRVPSAPGRTHNRIRSPR</sequence>
<comment type="caution">
    <text evidence="2">The sequence shown here is derived from an EMBL/GenBank/DDBJ whole genome shotgun (WGS) entry which is preliminary data.</text>
</comment>
<protein>
    <submittedName>
        <fullName evidence="2">Uncharacterized protein</fullName>
    </submittedName>
</protein>
<dbReference type="Proteomes" id="UP001293254">
    <property type="component" value="Unassembled WGS sequence"/>
</dbReference>